<evidence type="ECO:0000313" key="1">
    <source>
        <dbReference type="EMBL" id="CEO87851.1"/>
    </source>
</evidence>
<keyword evidence="2" id="KW-1185">Reference proteome</keyword>
<gene>
    <name evidence="1" type="ORF">SSCH_130017</name>
</gene>
<dbReference type="Proteomes" id="UP000046155">
    <property type="component" value="Unassembled WGS sequence"/>
</dbReference>
<sequence>MAASALKPKNKKIPQDISLLEIKEYFGSHLNGELCPSCREMVETEFGKTLFYMAALCNLLNLNLYDLFLKEHSKLSTLRIFNLT</sequence>
<proteinExistence type="predicted"/>
<dbReference type="EMBL" id="CDRZ01000035">
    <property type="protein sequence ID" value="CEO87851.1"/>
    <property type="molecule type" value="Genomic_DNA"/>
</dbReference>
<protein>
    <recommendedName>
        <fullName evidence="3">DUF1573 domain-containing protein</fullName>
    </recommendedName>
</protein>
<evidence type="ECO:0000313" key="2">
    <source>
        <dbReference type="Proteomes" id="UP000046155"/>
    </source>
</evidence>
<accession>A0A0B7MIS0</accession>
<name>A0A0B7MIS0_9FIRM</name>
<reference evidence="2" key="1">
    <citation type="submission" date="2015-01" db="EMBL/GenBank/DDBJ databases">
        <authorList>
            <person name="Manzoor Shahid"/>
            <person name="Zubair Saima"/>
        </authorList>
    </citation>
    <scope>NUCLEOTIDE SEQUENCE [LARGE SCALE GENOMIC DNA]</scope>
    <source>
        <strain evidence="2">Sp3</strain>
    </source>
</reference>
<organism evidence="1 2">
    <name type="scientific">Syntrophaceticus schinkii</name>
    <dbReference type="NCBI Taxonomy" id="499207"/>
    <lineage>
        <taxon>Bacteria</taxon>
        <taxon>Bacillati</taxon>
        <taxon>Bacillota</taxon>
        <taxon>Clostridia</taxon>
        <taxon>Thermoanaerobacterales</taxon>
        <taxon>Thermoanaerobacterales Family III. Incertae Sedis</taxon>
        <taxon>Syntrophaceticus</taxon>
    </lineage>
</organism>
<evidence type="ECO:0008006" key="3">
    <source>
        <dbReference type="Google" id="ProtNLM"/>
    </source>
</evidence>
<dbReference type="AlphaFoldDB" id="A0A0B7MIS0"/>